<dbReference type="Proteomes" id="UP000029499">
    <property type="component" value="Chromosome"/>
</dbReference>
<feature type="region of interest" description="Disordered" evidence="1">
    <location>
        <begin position="195"/>
        <end position="215"/>
    </location>
</feature>
<keyword evidence="3" id="KW-0176">Collagen</keyword>
<evidence type="ECO:0000313" key="3">
    <source>
        <dbReference type="EMBL" id="AIS16024.1"/>
    </source>
</evidence>
<proteinExistence type="predicted"/>
<accession>A0A089YKC0</accession>
<feature type="compositionally biased region" description="Gly residues" evidence="1">
    <location>
        <begin position="198"/>
        <end position="213"/>
    </location>
</feature>
<feature type="signal peptide" evidence="2">
    <location>
        <begin position="1"/>
        <end position="17"/>
    </location>
</feature>
<gene>
    <name evidence="3" type="ORF">LT40_00820</name>
</gene>
<evidence type="ECO:0000313" key="4">
    <source>
        <dbReference type="Proteomes" id="UP000029499"/>
    </source>
</evidence>
<feature type="compositionally biased region" description="Gly residues" evidence="1">
    <location>
        <begin position="158"/>
        <end position="173"/>
    </location>
</feature>
<dbReference type="EMBL" id="CP009533">
    <property type="protein sequence ID" value="AIS16024.1"/>
    <property type="molecule type" value="Genomic_DNA"/>
</dbReference>
<dbReference type="AlphaFoldDB" id="A0A089YKC0"/>
<reference evidence="3 4" key="1">
    <citation type="journal article" date="2015" name="J. Biotechnol.">
        <title>Complete genome sequence of Pseudomonas rhizosphaerae IH5T (=DSM 16299T), a phosphate-solubilizing rhizobacterium for bacterial biofertilizer.</title>
        <authorList>
            <person name="Kwak Y."/>
            <person name="Jung B.K."/>
            <person name="Shin J.H."/>
        </authorList>
    </citation>
    <scope>NUCLEOTIDE SEQUENCE [LARGE SCALE GENOMIC DNA]</scope>
    <source>
        <strain evidence="3">DSM 16299</strain>
    </source>
</reference>
<protein>
    <submittedName>
        <fullName evidence="3">Collagen pro alpha-chain</fullName>
    </submittedName>
</protein>
<keyword evidence="2" id="KW-0732">Signal</keyword>
<dbReference type="HOGENOM" id="CLU_1102078_0_0_6"/>
<feature type="region of interest" description="Disordered" evidence="1">
    <location>
        <begin position="152"/>
        <end position="177"/>
    </location>
</feature>
<dbReference type="OrthoDB" id="7029527at2"/>
<evidence type="ECO:0000256" key="2">
    <source>
        <dbReference type="SAM" id="SignalP"/>
    </source>
</evidence>
<keyword evidence="4" id="KW-1185">Reference proteome</keyword>
<feature type="chain" id="PRO_5001852094" evidence="2">
    <location>
        <begin position="18"/>
        <end position="252"/>
    </location>
</feature>
<sequence>MRKLGLLAVLFAPLALAESVTVEPHSLLRLPASSSVLQLQRLDVADYGTLLIPANLTELSVEQLRLGHEARIAVVPGDQELRLRALHAELGSGSQILARGAPGTHRKAARPGRNLDVQLQSLDAQELNIDARGGAGADGYAGLDGGNGQAPGCTWGSAGRGGNGDNGGDGLPGASGANVRLRVPATFASDAIKVRTDGGQGGAAGVPGRAGDGGKSKGCVVYRAEGGKSGREGLPGRVGEAGAEGALSIQRF</sequence>
<dbReference type="eggNOG" id="ENOG5033E32">
    <property type="taxonomic scope" value="Bacteria"/>
</dbReference>
<dbReference type="RefSeq" id="WP_043185255.1">
    <property type="nucleotide sequence ID" value="NZ_CP009533.1"/>
</dbReference>
<organism evidence="3 4">
    <name type="scientific">Pseudomonas rhizosphaerae</name>
    <dbReference type="NCBI Taxonomy" id="216142"/>
    <lineage>
        <taxon>Bacteria</taxon>
        <taxon>Pseudomonadati</taxon>
        <taxon>Pseudomonadota</taxon>
        <taxon>Gammaproteobacteria</taxon>
        <taxon>Pseudomonadales</taxon>
        <taxon>Pseudomonadaceae</taxon>
        <taxon>Pseudomonas</taxon>
    </lineage>
</organism>
<name>A0A089YKC0_9PSED</name>
<evidence type="ECO:0000256" key="1">
    <source>
        <dbReference type="SAM" id="MobiDB-lite"/>
    </source>
</evidence>
<dbReference type="KEGG" id="prh:LT40_00820"/>
<dbReference type="STRING" id="216142.LT40_00820"/>